<dbReference type="AlphaFoldDB" id="A0A0H2RRI5"/>
<protein>
    <recommendedName>
        <fullName evidence="9">Mid2 domain-containing protein</fullName>
    </recommendedName>
</protein>
<proteinExistence type="predicted"/>
<feature type="compositionally biased region" description="Low complexity" evidence="5">
    <location>
        <begin position="116"/>
        <end position="127"/>
    </location>
</feature>
<evidence type="ECO:0000313" key="7">
    <source>
        <dbReference type="EMBL" id="KLO14217.1"/>
    </source>
</evidence>
<reference evidence="7 8" key="1">
    <citation type="submission" date="2015-04" db="EMBL/GenBank/DDBJ databases">
        <title>Complete genome sequence of Schizopora paradoxa KUC8140, a cosmopolitan wood degrader in East Asia.</title>
        <authorList>
            <consortium name="DOE Joint Genome Institute"/>
            <person name="Min B."/>
            <person name="Park H."/>
            <person name="Jang Y."/>
            <person name="Kim J.-J."/>
            <person name="Kim K.H."/>
            <person name="Pangilinan J."/>
            <person name="Lipzen A."/>
            <person name="Riley R."/>
            <person name="Grigoriev I.V."/>
            <person name="Spatafora J.W."/>
            <person name="Choi I.-G."/>
        </authorList>
    </citation>
    <scope>NUCLEOTIDE SEQUENCE [LARGE SCALE GENOMIC DNA]</scope>
    <source>
        <strain evidence="7 8">KUC8140</strain>
    </source>
</reference>
<feature type="compositionally biased region" description="Polar residues" evidence="5">
    <location>
        <begin position="132"/>
        <end position="141"/>
    </location>
</feature>
<sequence>MAAHHATKPFDASSIAAWWSALQSQATAGKPSKFFRLYLLSNIIDIEGITLAESITATITISPTTAVHTTQSPTTTITISPTEVTTHSTTTSPTTTATRLESNDEATSDVEDPGETSSSPLQTTSSTIRIPLSSTTTSASETPGVAGFTTKASLSATFAATDVVGSAPTVAASTSHSSAAGAIAGGIIGGLIFLIFLAVVLIAYLRRRKRKRTAPSAEFLAFFKRHGSLLSTYRFRRYSQRSSAFNSLASEGGDSPISEKGDDEGASFVSDGVSEQTRVTWGVAV</sequence>
<dbReference type="InParanoid" id="A0A0H2RRI5"/>
<comment type="subcellular location">
    <subcellularLocation>
        <location evidence="1">Membrane</location>
        <topology evidence="1">Single-pass membrane protein</topology>
    </subcellularLocation>
</comment>
<accession>A0A0H2RRI5</accession>
<dbReference type="GO" id="GO:0071944">
    <property type="term" value="C:cell periphery"/>
    <property type="evidence" value="ECO:0007669"/>
    <property type="project" value="UniProtKB-ARBA"/>
</dbReference>
<evidence type="ECO:0000256" key="5">
    <source>
        <dbReference type="SAM" id="MobiDB-lite"/>
    </source>
</evidence>
<dbReference type="EMBL" id="KQ085947">
    <property type="protein sequence ID" value="KLO14217.1"/>
    <property type="molecule type" value="Genomic_DNA"/>
</dbReference>
<gene>
    <name evidence="7" type="ORF">SCHPADRAFT_939765</name>
</gene>
<feature type="region of interest" description="Disordered" evidence="5">
    <location>
        <begin position="82"/>
        <end position="142"/>
    </location>
</feature>
<keyword evidence="8" id="KW-1185">Reference proteome</keyword>
<feature type="transmembrane region" description="Helical" evidence="6">
    <location>
        <begin position="182"/>
        <end position="205"/>
    </location>
</feature>
<feature type="compositionally biased region" description="Low complexity" evidence="5">
    <location>
        <begin position="82"/>
        <end position="98"/>
    </location>
</feature>
<evidence type="ECO:0000313" key="8">
    <source>
        <dbReference type="Proteomes" id="UP000053477"/>
    </source>
</evidence>
<dbReference type="InterPro" id="IPR051694">
    <property type="entry name" value="Immunoregulatory_rcpt-like"/>
</dbReference>
<dbReference type="Proteomes" id="UP000053477">
    <property type="component" value="Unassembled WGS sequence"/>
</dbReference>
<organism evidence="7 8">
    <name type="scientific">Schizopora paradoxa</name>
    <dbReference type="NCBI Taxonomy" id="27342"/>
    <lineage>
        <taxon>Eukaryota</taxon>
        <taxon>Fungi</taxon>
        <taxon>Dikarya</taxon>
        <taxon>Basidiomycota</taxon>
        <taxon>Agaricomycotina</taxon>
        <taxon>Agaricomycetes</taxon>
        <taxon>Hymenochaetales</taxon>
        <taxon>Schizoporaceae</taxon>
        <taxon>Schizopora</taxon>
    </lineage>
</organism>
<evidence type="ECO:0008006" key="9">
    <source>
        <dbReference type="Google" id="ProtNLM"/>
    </source>
</evidence>
<feature type="compositionally biased region" description="Acidic residues" evidence="5">
    <location>
        <begin position="103"/>
        <end position="114"/>
    </location>
</feature>
<keyword evidence="2 6" id="KW-0812">Transmembrane</keyword>
<keyword evidence="3 6" id="KW-1133">Transmembrane helix</keyword>
<evidence type="ECO:0000256" key="3">
    <source>
        <dbReference type="ARBA" id="ARBA00022989"/>
    </source>
</evidence>
<keyword evidence="4 6" id="KW-0472">Membrane</keyword>
<evidence type="ECO:0000256" key="6">
    <source>
        <dbReference type="SAM" id="Phobius"/>
    </source>
</evidence>
<dbReference type="PANTHER" id="PTHR15549">
    <property type="entry name" value="PAIRED IMMUNOGLOBULIN-LIKE TYPE 2 RECEPTOR"/>
    <property type="match status" value="1"/>
</dbReference>
<evidence type="ECO:0000256" key="1">
    <source>
        <dbReference type="ARBA" id="ARBA00004167"/>
    </source>
</evidence>
<evidence type="ECO:0000256" key="2">
    <source>
        <dbReference type="ARBA" id="ARBA00022692"/>
    </source>
</evidence>
<evidence type="ECO:0000256" key="4">
    <source>
        <dbReference type="ARBA" id="ARBA00023136"/>
    </source>
</evidence>
<feature type="region of interest" description="Disordered" evidence="5">
    <location>
        <begin position="247"/>
        <end position="273"/>
    </location>
</feature>
<name>A0A0H2RRI5_9AGAM</name>
<dbReference type="GO" id="GO:0016020">
    <property type="term" value="C:membrane"/>
    <property type="evidence" value="ECO:0007669"/>
    <property type="project" value="UniProtKB-SubCell"/>
</dbReference>
<dbReference type="STRING" id="27342.A0A0H2RRI5"/>